<feature type="compositionally biased region" description="Acidic residues" evidence="10">
    <location>
        <begin position="480"/>
        <end position="507"/>
    </location>
</feature>
<evidence type="ECO:0000256" key="9">
    <source>
        <dbReference type="ARBA" id="ARBA00023180"/>
    </source>
</evidence>
<evidence type="ECO:0000259" key="12">
    <source>
        <dbReference type="Pfam" id="PF19699"/>
    </source>
</evidence>
<evidence type="ECO:0000256" key="7">
    <source>
        <dbReference type="ARBA" id="ARBA00022989"/>
    </source>
</evidence>
<dbReference type="Proteomes" id="UP000036681">
    <property type="component" value="Unplaced"/>
</dbReference>
<dbReference type="PANTHER" id="PTHR14139">
    <property type="entry name" value="CALSYNTENIN"/>
    <property type="match status" value="1"/>
</dbReference>
<dbReference type="GO" id="GO:0051965">
    <property type="term" value="P:positive regulation of synapse assembly"/>
    <property type="evidence" value="ECO:0007669"/>
    <property type="project" value="TreeGrafter"/>
</dbReference>
<feature type="transmembrane region" description="Helical" evidence="11">
    <location>
        <begin position="423"/>
        <end position="449"/>
    </location>
</feature>
<dbReference type="Pfam" id="PF19699">
    <property type="entry name" value="CLSTN_C"/>
    <property type="match status" value="2"/>
</dbReference>
<keyword evidence="2 11" id="KW-0812">Transmembrane</keyword>
<evidence type="ECO:0000256" key="4">
    <source>
        <dbReference type="ARBA" id="ARBA00022737"/>
    </source>
</evidence>
<keyword evidence="3" id="KW-0732">Signal</keyword>
<keyword evidence="13" id="KW-1185">Reference proteome</keyword>
<keyword evidence="4" id="KW-0677">Repeat</keyword>
<feature type="domain" description="Calsyntenin C-terminal" evidence="12">
    <location>
        <begin position="270"/>
        <end position="454"/>
    </location>
</feature>
<protein>
    <submittedName>
        <fullName evidence="14">Calsyntenin-2</fullName>
    </submittedName>
</protein>
<dbReference type="InterPro" id="IPR045588">
    <property type="entry name" value="CLSTN_C"/>
</dbReference>
<evidence type="ECO:0000256" key="1">
    <source>
        <dbReference type="ARBA" id="ARBA00004479"/>
    </source>
</evidence>
<evidence type="ECO:0000313" key="14">
    <source>
        <dbReference type="WBParaSite" id="ALUE_0001220001-mRNA-1"/>
    </source>
</evidence>
<feature type="region of interest" description="Disordered" evidence="10">
    <location>
        <begin position="457"/>
        <end position="529"/>
    </location>
</feature>
<reference evidence="14" key="1">
    <citation type="submission" date="2017-02" db="UniProtKB">
        <authorList>
            <consortium name="WormBaseParasite"/>
        </authorList>
    </citation>
    <scope>IDENTIFICATION</scope>
</reference>
<proteinExistence type="predicted"/>
<evidence type="ECO:0000256" key="3">
    <source>
        <dbReference type="ARBA" id="ARBA00022729"/>
    </source>
</evidence>
<keyword evidence="7 11" id="KW-1133">Transmembrane helix</keyword>
<evidence type="ECO:0000256" key="8">
    <source>
        <dbReference type="ARBA" id="ARBA00023136"/>
    </source>
</evidence>
<sequence length="541" mass="60396">LLFLQVDLYIDGKKFLASSENPEILDDWPLHRTKQVKTRLVVGACWHGRSQSISQFFKGHLSSMLYLPGKVEQHQALLCAHQCKEQLQFTAIDQLVPGEEAIFDKDSSMLTLRANTAEDLSLLLQKVVYVNSMETPTPGHRGFDINTSVKCADGKLLSLTPAKGYVFVQKEVDPVLSISGVSVVNSDQHLVKTGAPMLPDIKITVTQNVNDEDIDKTSESMLDWCKVHLKPSRDMDLEYFSSPASLIAALHIDFEHDKQDIDKTSESMLDWCKVHLKPSRDMDLEYFSSPASLIAALHIDFEHDKQGILLKGKEKAKGYREILSKIHYFNTRADSYSKRIYTVQCAMDGGRILSNELLVTMNIDTPVIASTENAESVFSDVDHQVEPSFDQVGGNRLQNILEMDLPRPKALLSHHGYDVGQGAIAGGAVAVIVVICVGFLLVLLVIGVLKMRDTPLPRRRRARKSQAMNPLEDAGKTGEFSDDDDSSDGGESYREEDELTEDEEEEAEHVLPHVQNNGRQNSTGLEWDDTTLANVSRTYRV</sequence>
<dbReference type="AlphaFoldDB" id="A0A0M3I5H7"/>
<name>A0A0M3I5H7_ASCLU</name>
<evidence type="ECO:0000256" key="5">
    <source>
        <dbReference type="ARBA" id="ARBA00022837"/>
    </source>
</evidence>
<feature type="compositionally biased region" description="Polar residues" evidence="10">
    <location>
        <begin position="514"/>
        <end position="524"/>
    </location>
</feature>
<evidence type="ECO:0000256" key="2">
    <source>
        <dbReference type="ARBA" id="ARBA00022692"/>
    </source>
</evidence>
<dbReference type="GO" id="GO:0050806">
    <property type="term" value="P:positive regulation of synaptic transmission"/>
    <property type="evidence" value="ECO:0007669"/>
    <property type="project" value="TreeGrafter"/>
</dbReference>
<evidence type="ECO:0000313" key="13">
    <source>
        <dbReference type="Proteomes" id="UP000036681"/>
    </source>
</evidence>
<evidence type="ECO:0000256" key="10">
    <source>
        <dbReference type="SAM" id="MobiDB-lite"/>
    </source>
</evidence>
<accession>A0A0M3I5H7</accession>
<keyword evidence="6" id="KW-0130">Cell adhesion</keyword>
<keyword evidence="5" id="KW-0106">Calcium</keyword>
<dbReference type="GO" id="GO:0007155">
    <property type="term" value="P:cell adhesion"/>
    <property type="evidence" value="ECO:0007669"/>
    <property type="project" value="UniProtKB-KW"/>
</dbReference>
<keyword evidence="9" id="KW-0325">Glycoprotein</keyword>
<evidence type="ECO:0000256" key="11">
    <source>
        <dbReference type="SAM" id="Phobius"/>
    </source>
</evidence>
<dbReference type="GO" id="GO:0009986">
    <property type="term" value="C:cell surface"/>
    <property type="evidence" value="ECO:0007669"/>
    <property type="project" value="TreeGrafter"/>
</dbReference>
<comment type="subcellular location">
    <subcellularLocation>
        <location evidence="1">Membrane</location>
        <topology evidence="1">Single-pass type I membrane protein</topology>
    </subcellularLocation>
</comment>
<dbReference type="WBParaSite" id="ALUE_0001220001-mRNA-1">
    <property type="protein sequence ID" value="ALUE_0001220001-mRNA-1"/>
    <property type="gene ID" value="ALUE_0001220001"/>
</dbReference>
<feature type="domain" description="Calsyntenin C-terminal" evidence="12">
    <location>
        <begin position="103"/>
        <end position="212"/>
    </location>
</feature>
<organism evidence="13 14">
    <name type="scientific">Ascaris lumbricoides</name>
    <name type="common">Giant roundworm</name>
    <dbReference type="NCBI Taxonomy" id="6252"/>
    <lineage>
        <taxon>Eukaryota</taxon>
        <taxon>Metazoa</taxon>
        <taxon>Ecdysozoa</taxon>
        <taxon>Nematoda</taxon>
        <taxon>Chromadorea</taxon>
        <taxon>Rhabditida</taxon>
        <taxon>Spirurina</taxon>
        <taxon>Ascaridomorpha</taxon>
        <taxon>Ascaridoidea</taxon>
        <taxon>Ascarididae</taxon>
        <taxon>Ascaris</taxon>
    </lineage>
</organism>
<dbReference type="PANTHER" id="PTHR14139:SF2">
    <property type="entry name" value="CALSYNTENIN-1"/>
    <property type="match status" value="1"/>
</dbReference>
<dbReference type="GO" id="GO:0045211">
    <property type="term" value="C:postsynaptic membrane"/>
    <property type="evidence" value="ECO:0007669"/>
    <property type="project" value="TreeGrafter"/>
</dbReference>
<keyword evidence="8 11" id="KW-0472">Membrane</keyword>
<evidence type="ECO:0000256" key="6">
    <source>
        <dbReference type="ARBA" id="ARBA00022889"/>
    </source>
</evidence>